<dbReference type="VEuPathDB" id="ToxoDB:BESB_030540"/>
<feature type="compositionally biased region" description="Basic and acidic residues" evidence="1">
    <location>
        <begin position="106"/>
        <end position="115"/>
    </location>
</feature>
<feature type="compositionally biased region" description="Polar residues" evidence="1">
    <location>
        <begin position="56"/>
        <end position="71"/>
    </location>
</feature>
<protein>
    <recommendedName>
        <fullName evidence="5">Transmembrane protein</fullName>
    </recommendedName>
</protein>
<comment type="caution">
    <text evidence="3">The sequence shown here is derived from an EMBL/GenBank/DDBJ whole genome shotgun (WGS) entry which is preliminary data.</text>
</comment>
<evidence type="ECO:0000256" key="2">
    <source>
        <dbReference type="SAM" id="Phobius"/>
    </source>
</evidence>
<dbReference type="GeneID" id="40308106"/>
<feature type="transmembrane region" description="Helical" evidence="2">
    <location>
        <begin position="183"/>
        <end position="208"/>
    </location>
</feature>
<dbReference type="EMBL" id="NWUJ01000016">
    <property type="protein sequence ID" value="PFH31180.1"/>
    <property type="molecule type" value="Genomic_DNA"/>
</dbReference>
<sequence length="248" mass="26983">MLERSADAGSSAGRPRPVTRRRPFFRARPFCVMLVVCGAHLALFCQQGACSEGLKASTSAREQPGSLSVQTRARARLRVTPPAALDEKTRRSPVVLSKPPGLDDTVETREERRTDGTATEPGAGDSHVADASNSKGRNHSGQDLEFFSRDRRRFKLFKSLGKLAFAVGLVSAGLVLARDSESMWGVSFGLGLGLWGTGKTLSATGNVIKTGFRMIRTANADRKVKLLAKKKADEERRRQLLKQDASDE</sequence>
<evidence type="ECO:0000256" key="1">
    <source>
        <dbReference type="SAM" id="MobiDB-lite"/>
    </source>
</evidence>
<keyword evidence="4" id="KW-1185">Reference proteome</keyword>
<keyword evidence="2" id="KW-0812">Transmembrane</keyword>
<accession>A0A2A9M6Z5</accession>
<dbReference type="AlphaFoldDB" id="A0A2A9M6Z5"/>
<dbReference type="RefSeq" id="XP_029215189.1">
    <property type="nucleotide sequence ID" value="XM_029361722.1"/>
</dbReference>
<feature type="region of interest" description="Disordered" evidence="1">
    <location>
        <begin position="56"/>
        <end position="144"/>
    </location>
</feature>
<evidence type="ECO:0000313" key="3">
    <source>
        <dbReference type="EMBL" id="PFH31180.1"/>
    </source>
</evidence>
<evidence type="ECO:0000313" key="4">
    <source>
        <dbReference type="Proteomes" id="UP000224006"/>
    </source>
</evidence>
<reference evidence="3 4" key="1">
    <citation type="submission" date="2017-09" db="EMBL/GenBank/DDBJ databases">
        <title>Genome sequencing of Besnoitia besnoiti strain Bb-Ger1.</title>
        <authorList>
            <person name="Schares G."/>
            <person name="Venepally P."/>
            <person name="Lorenzi H.A."/>
        </authorList>
    </citation>
    <scope>NUCLEOTIDE SEQUENCE [LARGE SCALE GENOMIC DNA]</scope>
    <source>
        <strain evidence="3 4">Bb-Ger1</strain>
    </source>
</reference>
<feature type="transmembrane region" description="Helical" evidence="2">
    <location>
        <begin position="159"/>
        <end position="177"/>
    </location>
</feature>
<dbReference type="KEGG" id="bbes:BESB_030540"/>
<gene>
    <name evidence="3" type="ORF">BESB_030540</name>
</gene>
<proteinExistence type="predicted"/>
<organism evidence="3 4">
    <name type="scientific">Besnoitia besnoiti</name>
    <name type="common">Apicomplexan protozoan</name>
    <dbReference type="NCBI Taxonomy" id="94643"/>
    <lineage>
        <taxon>Eukaryota</taxon>
        <taxon>Sar</taxon>
        <taxon>Alveolata</taxon>
        <taxon>Apicomplexa</taxon>
        <taxon>Conoidasida</taxon>
        <taxon>Coccidia</taxon>
        <taxon>Eucoccidiorida</taxon>
        <taxon>Eimeriorina</taxon>
        <taxon>Sarcocystidae</taxon>
        <taxon>Besnoitia</taxon>
    </lineage>
</organism>
<name>A0A2A9M6Z5_BESBE</name>
<keyword evidence="2" id="KW-0472">Membrane</keyword>
<keyword evidence="2" id="KW-1133">Transmembrane helix</keyword>
<evidence type="ECO:0008006" key="5">
    <source>
        <dbReference type="Google" id="ProtNLM"/>
    </source>
</evidence>
<dbReference type="Proteomes" id="UP000224006">
    <property type="component" value="Chromosome XIII"/>
</dbReference>